<keyword evidence="2" id="KW-1185">Reference proteome</keyword>
<dbReference type="AlphaFoldDB" id="A0A8X6PAU4"/>
<reference evidence="1" key="1">
    <citation type="submission" date="2020-08" db="EMBL/GenBank/DDBJ databases">
        <title>Multicomponent nature underlies the extraordinary mechanical properties of spider dragline silk.</title>
        <authorList>
            <person name="Kono N."/>
            <person name="Nakamura H."/>
            <person name="Mori M."/>
            <person name="Yoshida Y."/>
            <person name="Ohtoshi R."/>
            <person name="Malay A.D."/>
            <person name="Moran D.A.P."/>
            <person name="Tomita M."/>
            <person name="Numata K."/>
            <person name="Arakawa K."/>
        </authorList>
    </citation>
    <scope>NUCLEOTIDE SEQUENCE</scope>
</reference>
<accession>A0A8X6PAU4</accession>
<comment type="caution">
    <text evidence="1">The sequence shown here is derived from an EMBL/GenBank/DDBJ whole genome shotgun (WGS) entry which is preliminary data.</text>
</comment>
<proteinExistence type="predicted"/>
<evidence type="ECO:0000313" key="1">
    <source>
        <dbReference type="EMBL" id="GFT54936.1"/>
    </source>
</evidence>
<dbReference type="OrthoDB" id="7763418at2759"/>
<protein>
    <submittedName>
        <fullName evidence="1">DUF1758 domain-containing protein</fullName>
    </submittedName>
</protein>
<sequence>MLCARKHDYFSSCDIRHMFRKIEINPGGRHFQKVFRNQDPTEPIRISKLKTVTYCATPECYLSTRVLKQLAIDEEYTFLIADNVTLLDVYLDDILTGCSNLLELEILKSELNLYCSLKVLECLCTNGVSHIQAVIFLILSLINCLKKTV</sequence>
<name>A0A8X6PAU4_NEPPI</name>
<evidence type="ECO:0000313" key="2">
    <source>
        <dbReference type="Proteomes" id="UP000887013"/>
    </source>
</evidence>
<dbReference type="EMBL" id="BMAW01112891">
    <property type="protein sequence ID" value="GFT54936.1"/>
    <property type="molecule type" value="Genomic_DNA"/>
</dbReference>
<gene>
    <name evidence="1" type="primary">AVEN_6159_1</name>
    <name evidence="1" type="ORF">NPIL_626431</name>
</gene>
<organism evidence="1 2">
    <name type="scientific">Nephila pilipes</name>
    <name type="common">Giant wood spider</name>
    <name type="synonym">Nephila maculata</name>
    <dbReference type="NCBI Taxonomy" id="299642"/>
    <lineage>
        <taxon>Eukaryota</taxon>
        <taxon>Metazoa</taxon>
        <taxon>Ecdysozoa</taxon>
        <taxon>Arthropoda</taxon>
        <taxon>Chelicerata</taxon>
        <taxon>Arachnida</taxon>
        <taxon>Araneae</taxon>
        <taxon>Araneomorphae</taxon>
        <taxon>Entelegynae</taxon>
        <taxon>Araneoidea</taxon>
        <taxon>Nephilidae</taxon>
        <taxon>Nephila</taxon>
    </lineage>
</organism>
<dbReference type="Proteomes" id="UP000887013">
    <property type="component" value="Unassembled WGS sequence"/>
</dbReference>